<protein>
    <submittedName>
        <fullName evidence="1">Uncharacterized protein</fullName>
    </submittedName>
</protein>
<dbReference type="Proteomes" id="UP000316882">
    <property type="component" value="Unassembled WGS sequence"/>
</dbReference>
<dbReference type="AlphaFoldDB" id="A0A4Y3PWE1"/>
<accession>A0A4Y3PWE1</accession>
<dbReference type="RefSeq" id="WP_122966883.1">
    <property type="nucleotide sequence ID" value="NZ_BJMH01000080.1"/>
</dbReference>
<organism evidence="1 2">
    <name type="scientific">Brevibacillus parabrevis</name>
    <dbReference type="NCBI Taxonomy" id="54914"/>
    <lineage>
        <taxon>Bacteria</taxon>
        <taxon>Bacillati</taxon>
        <taxon>Bacillota</taxon>
        <taxon>Bacilli</taxon>
        <taxon>Bacillales</taxon>
        <taxon>Paenibacillaceae</taxon>
        <taxon>Brevibacillus</taxon>
    </lineage>
</organism>
<dbReference type="EMBL" id="BJMH01000080">
    <property type="protein sequence ID" value="GEB35938.1"/>
    <property type="molecule type" value="Genomic_DNA"/>
</dbReference>
<reference evidence="1 2" key="1">
    <citation type="submission" date="2019-06" db="EMBL/GenBank/DDBJ databases">
        <title>Whole genome shotgun sequence of Brevibacillus parabrevis NBRC 12334.</title>
        <authorList>
            <person name="Hosoyama A."/>
            <person name="Uohara A."/>
            <person name="Ohji S."/>
            <person name="Ichikawa N."/>
        </authorList>
    </citation>
    <scope>NUCLEOTIDE SEQUENCE [LARGE SCALE GENOMIC DNA]</scope>
    <source>
        <strain evidence="1 2">NBRC 12334</strain>
    </source>
</reference>
<name>A0A4Y3PWE1_BREPA</name>
<sequence length="160" mass="18626">MLRYFYNYPNNNSSFLIKLASIINIEINNEKIWAVGSLVLTPKFHGDYPPAKEAKFDEIAHSFAKKVEKEGIVYASFDEIQQILQDTQYVREGVFICLPRLVDRSFQFFPLADVEDVEEIQHPLALVEIRVIDGDIFEVLIKDLSFEEEIRNKIDKLIEN</sequence>
<comment type="caution">
    <text evidence="1">The sequence shown here is derived from an EMBL/GenBank/DDBJ whole genome shotgun (WGS) entry which is preliminary data.</text>
</comment>
<keyword evidence="2" id="KW-1185">Reference proteome</keyword>
<evidence type="ECO:0000313" key="2">
    <source>
        <dbReference type="Proteomes" id="UP000316882"/>
    </source>
</evidence>
<evidence type="ECO:0000313" key="1">
    <source>
        <dbReference type="EMBL" id="GEB35938.1"/>
    </source>
</evidence>
<gene>
    <name evidence="1" type="ORF">BPA01_55180</name>
</gene>
<proteinExistence type="predicted"/>